<dbReference type="InterPro" id="IPR029033">
    <property type="entry name" value="His_PPase_superfam"/>
</dbReference>
<accession>A0ABR7JIB0</accession>
<reference evidence="1 2" key="1">
    <citation type="submission" date="2020-08" db="EMBL/GenBank/DDBJ databases">
        <title>Description of novel Flavobacterium F-400 isolate.</title>
        <authorList>
            <person name="Saticioglu I."/>
            <person name="Duman M."/>
            <person name="Altun S."/>
        </authorList>
    </citation>
    <scope>NUCLEOTIDE SEQUENCE [LARGE SCALE GENOMIC DNA]</scope>
    <source>
        <strain evidence="1 2">F-400</strain>
    </source>
</reference>
<dbReference type="SUPFAM" id="SSF53254">
    <property type="entry name" value="Phosphoglycerate mutase-like"/>
    <property type="match status" value="1"/>
</dbReference>
<organism evidence="1 2">
    <name type="scientific">Flavobacterium turcicum</name>
    <dbReference type="NCBI Taxonomy" id="2764718"/>
    <lineage>
        <taxon>Bacteria</taxon>
        <taxon>Pseudomonadati</taxon>
        <taxon>Bacteroidota</taxon>
        <taxon>Flavobacteriia</taxon>
        <taxon>Flavobacteriales</taxon>
        <taxon>Flavobacteriaceae</taxon>
        <taxon>Flavobacterium</taxon>
    </lineage>
</organism>
<dbReference type="EMBL" id="JACRUM010000008">
    <property type="protein sequence ID" value="MBC5864238.1"/>
    <property type="molecule type" value="Genomic_DNA"/>
</dbReference>
<dbReference type="Pfam" id="PF00300">
    <property type="entry name" value="His_Phos_1"/>
    <property type="match status" value="1"/>
</dbReference>
<dbReference type="InterPro" id="IPR013078">
    <property type="entry name" value="His_Pase_superF_clade-1"/>
</dbReference>
<dbReference type="CDD" id="cd07040">
    <property type="entry name" value="HP"/>
    <property type="match status" value="1"/>
</dbReference>
<sequence length="161" mass="18257">MKELILIRHAKSSWEVPMQDFDRGLTCQGINDAHLIALHAKDFLPKSYTIWCSAAKRTTSTALIFAQNVGFPLDSIIYKHDLYTFESKQLEKVIRSCPKDIDNLIVFGHNNALTDFVNKFGSVPVGNVSTSGFVAMQFESEDWNFKKKGKTIKVLFPKDLK</sequence>
<evidence type="ECO:0000313" key="2">
    <source>
        <dbReference type="Proteomes" id="UP000621670"/>
    </source>
</evidence>
<comment type="caution">
    <text evidence="1">The sequence shown here is derived from an EMBL/GenBank/DDBJ whole genome shotgun (WGS) entry which is preliminary data.</text>
</comment>
<proteinExistence type="predicted"/>
<dbReference type="Proteomes" id="UP000621670">
    <property type="component" value="Unassembled WGS sequence"/>
</dbReference>
<dbReference type="RefSeq" id="WP_166137889.1">
    <property type="nucleotide sequence ID" value="NZ_JAAOBY010000007.1"/>
</dbReference>
<evidence type="ECO:0000313" key="1">
    <source>
        <dbReference type="EMBL" id="MBC5864238.1"/>
    </source>
</evidence>
<keyword evidence="2" id="KW-1185">Reference proteome</keyword>
<dbReference type="Gene3D" id="3.40.50.1240">
    <property type="entry name" value="Phosphoglycerate mutase-like"/>
    <property type="match status" value="1"/>
</dbReference>
<name>A0ABR7JIB0_9FLAO</name>
<gene>
    <name evidence="1" type="ORF">H8R26_12470</name>
</gene>
<protein>
    <submittedName>
        <fullName evidence="1">Histidine phosphatase family protein</fullName>
    </submittedName>
</protein>